<evidence type="ECO:0000256" key="7">
    <source>
        <dbReference type="ARBA" id="ARBA00023026"/>
    </source>
</evidence>
<accession>K0EQ63</accession>
<gene>
    <name evidence="11" type="ORF">O3I_019520</name>
</gene>
<evidence type="ECO:0000256" key="1">
    <source>
        <dbReference type="ARBA" id="ARBA00004191"/>
    </source>
</evidence>
<evidence type="ECO:0000256" key="6">
    <source>
        <dbReference type="ARBA" id="ARBA00022801"/>
    </source>
</evidence>
<name>K0EQ63_NOCB7</name>
<dbReference type="PANTHER" id="PTHR31956:SF1">
    <property type="entry name" value="NON-SPECIFIC PHOSPHOLIPASE C1"/>
    <property type="match status" value="1"/>
</dbReference>
<dbReference type="InterPro" id="IPR017850">
    <property type="entry name" value="Alkaline_phosphatase_core_sf"/>
</dbReference>
<dbReference type="Proteomes" id="UP000006304">
    <property type="component" value="Chromosome"/>
</dbReference>
<evidence type="ECO:0000313" key="12">
    <source>
        <dbReference type="Proteomes" id="UP000006304"/>
    </source>
</evidence>
<evidence type="ECO:0000256" key="4">
    <source>
        <dbReference type="ARBA" id="ARBA00022512"/>
    </source>
</evidence>
<proteinExistence type="inferred from homology"/>
<dbReference type="GO" id="GO:0034480">
    <property type="term" value="F:phosphatidylcholine phospholipase C activity"/>
    <property type="evidence" value="ECO:0007669"/>
    <property type="project" value="UniProtKB-EC"/>
</dbReference>
<keyword evidence="5" id="KW-0964">Secreted</keyword>
<keyword evidence="12" id="KW-1185">Reference proteome</keyword>
<dbReference type="EC" id="3.1.4.3" evidence="3"/>
<dbReference type="STRING" id="1133849.O3I_019520"/>
<dbReference type="Pfam" id="PF05506">
    <property type="entry name" value="PLipase_C_C"/>
    <property type="match status" value="2"/>
</dbReference>
<dbReference type="PANTHER" id="PTHR31956">
    <property type="entry name" value="NON-SPECIFIC PHOSPHOLIPASE C4-RELATED"/>
    <property type="match status" value="1"/>
</dbReference>
<dbReference type="Pfam" id="PF04185">
    <property type="entry name" value="Phosphoesterase"/>
    <property type="match status" value="2"/>
</dbReference>
<evidence type="ECO:0000256" key="2">
    <source>
        <dbReference type="ARBA" id="ARBA00009717"/>
    </source>
</evidence>
<sequence length="696" mass="76712">MSRRHLFGSMAAAAAASLLPPSLHRAMAAPMRRGGLAEIEHVVLLMQENRSFDHYYGTLRGVRGFGDESPLRLRTGRSVFHQPQPAPPGQFPAPDAEVLPFSLRAAAARAGRPDSDIEYLDALNHEWYGSTAAWAQGWYDGWIPAKTPATMTYYERRDIPLQYELAETFTICDAYHCSLFGGTNPNRNYFFTGTTGFEPGTRKRAVANDAYEIDHPGYAWTTYPERLEAAGVSWQIYQEWDNFTDNPVEYFLPFKRIGTRLLAEVDGGYRTTEQLYTALLTLPEADRQRLLGRLDAALGGLTAQQRSLFDRAMYRSAPGTLLQRFRADVTAGTLPAVTWLVPPQALSEHPSGSTPVASANLIYELLDVLASDPGTWSKTALFITFDENDGFFDHVPPPVPPRPADGEGDDWYQGQAIGLGPRVPMVVVSPWTIGGFVDSEVFDHTSVLRFLETWTGVAEPNISEWRRTACGDLTSAFDFTNPGRPPTLHRPGPVPAPVTRWMPDPPPAQSVPEQEPGRRPARALPYQPTVSAVLRSPTRLAVTLRNTGARPAHFALYSYAGESGFPVHLDVVHEATEIVTVAGDYDVAVQGPNRFWHELRGNTSGAAADIVVRQLIRRGSLSVDLANGGGDEVTLTLSSRRCTATRHEVILPPGTTKSVDWPTDDGWYDLTVACTEDPTFSRRLTGRIEPPAVEVD</sequence>
<reference evidence="11 12" key="1">
    <citation type="journal article" date="2012" name="J. Bacteriol.">
        <title>Complete genome sequence of Nocardia brasiliensis HUJEG-1.</title>
        <authorList>
            <person name="Vera-Cabrera L."/>
            <person name="Ortiz-Lopez R."/>
            <person name="Elizondo-Gonzalez R."/>
            <person name="Perez-Maya A.A."/>
            <person name="Ocampo-Candiani J."/>
        </authorList>
    </citation>
    <scope>NUCLEOTIDE SEQUENCE [LARGE SCALE GENOMIC DNA]</scope>
    <source>
        <strain evidence="12">ATCC 700358</strain>
    </source>
</reference>
<dbReference type="AlphaFoldDB" id="K0EQ63"/>
<evidence type="ECO:0000259" key="10">
    <source>
        <dbReference type="Pfam" id="PF05506"/>
    </source>
</evidence>
<evidence type="ECO:0000256" key="9">
    <source>
        <dbReference type="SAM" id="MobiDB-lite"/>
    </source>
</evidence>
<dbReference type="PROSITE" id="PS51318">
    <property type="entry name" value="TAT"/>
    <property type="match status" value="1"/>
</dbReference>
<dbReference type="GO" id="GO:0016042">
    <property type="term" value="P:lipid catabolic process"/>
    <property type="evidence" value="ECO:0007669"/>
    <property type="project" value="InterPro"/>
</dbReference>
<dbReference type="InterPro" id="IPR007312">
    <property type="entry name" value="Phosphoesterase"/>
</dbReference>
<evidence type="ECO:0000256" key="3">
    <source>
        <dbReference type="ARBA" id="ARBA00012018"/>
    </source>
</evidence>
<comment type="subcellular location">
    <subcellularLocation>
        <location evidence="1">Secreted</location>
        <location evidence="1">Cell wall</location>
    </subcellularLocation>
</comment>
<evidence type="ECO:0000256" key="8">
    <source>
        <dbReference type="ARBA" id="ARBA00048421"/>
    </source>
</evidence>
<feature type="domain" description="Bacterial phospholipase C C-terminal" evidence="10">
    <location>
        <begin position="619"/>
        <end position="687"/>
    </location>
</feature>
<feature type="domain" description="Bacterial phospholipase C C-terminal" evidence="10">
    <location>
        <begin position="520"/>
        <end position="602"/>
    </location>
</feature>
<dbReference type="HOGENOM" id="CLU_008770_1_0_11"/>
<comment type="similarity">
    <text evidence="2">Belongs to the bacterial phospholipase C family.</text>
</comment>
<dbReference type="RefSeq" id="WP_014984718.1">
    <property type="nucleotide sequence ID" value="NC_018681.1"/>
</dbReference>
<dbReference type="EMBL" id="CP003876">
    <property type="protein sequence ID" value="AFU01863.1"/>
    <property type="molecule type" value="Genomic_DNA"/>
</dbReference>
<organism evidence="11 12">
    <name type="scientific">Nocardia brasiliensis (strain ATCC 700358 / HUJEG-1)</name>
    <dbReference type="NCBI Taxonomy" id="1133849"/>
    <lineage>
        <taxon>Bacteria</taxon>
        <taxon>Bacillati</taxon>
        <taxon>Actinomycetota</taxon>
        <taxon>Actinomycetes</taxon>
        <taxon>Mycobacteriales</taxon>
        <taxon>Nocardiaceae</taxon>
        <taxon>Nocardia</taxon>
    </lineage>
</organism>
<keyword evidence="4" id="KW-0134">Cell wall</keyword>
<feature type="region of interest" description="Disordered" evidence="9">
    <location>
        <begin position="479"/>
        <end position="521"/>
    </location>
</feature>
<dbReference type="InterPro" id="IPR008475">
    <property type="entry name" value="PLipase_C_C"/>
</dbReference>
<dbReference type="InterPro" id="IPR006311">
    <property type="entry name" value="TAT_signal"/>
</dbReference>
<dbReference type="NCBIfam" id="TIGR03396">
    <property type="entry name" value="PC_PLC"/>
    <property type="match status" value="1"/>
</dbReference>
<keyword evidence="6" id="KW-0378">Hydrolase</keyword>
<keyword evidence="7" id="KW-0843">Virulence</keyword>
<protein>
    <recommendedName>
        <fullName evidence="3">phospholipase C</fullName>
        <ecNumber evidence="3">3.1.4.3</ecNumber>
    </recommendedName>
</protein>
<evidence type="ECO:0000256" key="5">
    <source>
        <dbReference type="ARBA" id="ARBA00022525"/>
    </source>
</evidence>
<dbReference type="InterPro" id="IPR017767">
    <property type="entry name" value="PC-PLC"/>
</dbReference>
<comment type="catalytic activity">
    <reaction evidence="8">
        <text>a 1,2-diacyl-sn-glycero-3-phosphocholine + H2O = phosphocholine + a 1,2-diacyl-sn-glycerol + H(+)</text>
        <dbReference type="Rhea" id="RHEA:10604"/>
        <dbReference type="ChEBI" id="CHEBI:15377"/>
        <dbReference type="ChEBI" id="CHEBI:15378"/>
        <dbReference type="ChEBI" id="CHEBI:17815"/>
        <dbReference type="ChEBI" id="CHEBI:57643"/>
        <dbReference type="ChEBI" id="CHEBI:295975"/>
        <dbReference type="EC" id="3.1.4.3"/>
    </reaction>
    <physiologicalReaction direction="left-to-right" evidence="8">
        <dbReference type="Rhea" id="RHEA:10605"/>
    </physiologicalReaction>
</comment>
<dbReference type="Gene3D" id="3.40.720.10">
    <property type="entry name" value="Alkaline Phosphatase, subunit A"/>
    <property type="match status" value="2"/>
</dbReference>
<dbReference type="eggNOG" id="COG3511">
    <property type="taxonomic scope" value="Bacteria"/>
</dbReference>
<evidence type="ECO:0000313" key="11">
    <source>
        <dbReference type="EMBL" id="AFU01863.1"/>
    </source>
</evidence>
<dbReference type="KEGG" id="nbr:O3I_019520"/>